<protein>
    <recommendedName>
        <fullName evidence="2">Peptidase M48 domain-containing protein</fullName>
    </recommendedName>
</protein>
<name>A0A3B0X4G1_9ZZZZ</name>
<dbReference type="AlphaFoldDB" id="A0A3B0X4G1"/>
<evidence type="ECO:0008006" key="2">
    <source>
        <dbReference type="Google" id="ProtNLM"/>
    </source>
</evidence>
<sequence>MNFKRSFFSFCIFFCCSSAFSSQKYALMPNVYDQQPGLFAVGQMQAVDNALCNRFNCPQFRFLQNATLKNAMVSSDHFGHIIRYNSEFMQKTMQSYGSLAAIGVLAHELGHIIDLNQNRFKISRTQREANADRYAGCAFALAGHPMSDLMGLAQSLYAMKPSPGYPTPSQRVKFIHVGYSQCK</sequence>
<reference evidence="1" key="1">
    <citation type="submission" date="2018-06" db="EMBL/GenBank/DDBJ databases">
        <authorList>
            <person name="Zhirakovskaya E."/>
        </authorList>
    </citation>
    <scope>NUCLEOTIDE SEQUENCE</scope>
</reference>
<evidence type="ECO:0000313" key="1">
    <source>
        <dbReference type="EMBL" id="VAW57797.1"/>
    </source>
</evidence>
<gene>
    <name evidence="1" type="ORF">MNBD_GAMMA07-1636</name>
</gene>
<dbReference type="EMBL" id="UOFF01000461">
    <property type="protein sequence ID" value="VAW57797.1"/>
    <property type="molecule type" value="Genomic_DNA"/>
</dbReference>
<accession>A0A3B0X4G1</accession>
<proteinExistence type="predicted"/>
<organism evidence="1">
    <name type="scientific">hydrothermal vent metagenome</name>
    <dbReference type="NCBI Taxonomy" id="652676"/>
    <lineage>
        <taxon>unclassified sequences</taxon>
        <taxon>metagenomes</taxon>
        <taxon>ecological metagenomes</taxon>
    </lineage>
</organism>